<accession>A0A843WFK2</accession>
<protein>
    <recommendedName>
        <fullName evidence="1">BCAS3 domain-containing protein</fullName>
    </recommendedName>
</protein>
<dbReference type="Proteomes" id="UP000652761">
    <property type="component" value="Unassembled WGS sequence"/>
</dbReference>
<evidence type="ECO:0000313" key="2">
    <source>
        <dbReference type="EMBL" id="MQM10213.1"/>
    </source>
</evidence>
<organism evidence="2 3">
    <name type="scientific">Colocasia esculenta</name>
    <name type="common">Wild taro</name>
    <name type="synonym">Arum esculentum</name>
    <dbReference type="NCBI Taxonomy" id="4460"/>
    <lineage>
        <taxon>Eukaryota</taxon>
        <taxon>Viridiplantae</taxon>
        <taxon>Streptophyta</taxon>
        <taxon>Embryophyta</taxon>
        <taxon>Tracheophyta</taxon>
        <taxon>Spermatophyta</taxon>
        <taxon>Magnoliopsida</taxon>
        <taxon>Liliopsida</taxon>
        <taxon>Araceae</taxon>
        <taxon>Aroideae</taxon>
        <taxon>Colocasieae</taxon>
        <taxon>Colocasia</taxon>
    </lineage>
</organism>
<feature type="domain" description="BCAS3" evidence="1">
    <location>
        <begin position="48"/>
        <end position="79"/>
    </location>
</feature>
<name>A0A843WFK2_COLES</name>
<proteinExistence type="predicted"/>
<dbReference type="EMBL" id="NMUH01004611">
    <property type="protein sequence ID" value="MQM10213.1"/>
    <property type="molecule type" value="Genomic_DNA"/>
</dbReference>
<dbReference type="AlphaFoldDB" id="A0A843WFK2"/>
<feature type="non-terminal residue" evidence="2">
    <location>
        <position position="1"/>
    </location>
</feature>
<evidence type="ECO:0000259" key="1">
    <source>
        <dbReference type="Pfam" id="PF12490"/>
    </source>
</evidence>
<dbReference type="Pfam" id="PF12490">
    <property type="entry name" value="BCAS3"/>
    <property type="match status" value="1"/>
</dbReference>
<keyword evidence="3" id="KW-1185">Reference proteome</keyword>
<dbReference type="OrthoDB" id="1748805at2759"/>
<reference evidence="2" key="1">
    <citation type="submission" date="2017-07" db="EMBL/GenBank/DDBJ databases">
        <title>Taro Niue Genome Assembly and Annotation.</title>
        <authorList>
            <person name="Atibalentja N."/>
            <person name="Keating K."/>
            <person name="Fields C.J."/>
        </authorList>
    </citation>
    <scope>NUCLEOTIDE SEQUENCE</scope>
    <source>
        <strain evidence="2">Niue_2</strain>
        <tissue evidence="2">Leaf</tissue>
    </source>
</reference>
<comment type="caution">
    <text evidence="2">The sequence shown here is derived from an EMBL/GenBank/DDBJ whole genome shotgun (WGS) entry which is preliminary data.</text>
</comment>
<gene>
    <name evidence="2" type="ORF">Taro_043098</name>
</gene>
<evidence type="ECO:0000313" key="3">
    <source>
        <dbReference type="Proteomes" id="UP000652761"/>
    </source>
</evidence>
<dbReference type="InterPro" id="IPR022175">
    <property type="entry name" value="BCAS3_dom"/>
</dbReference>
<sequence length="129" mass="14846">MQGKYEEEVLVQQIMVMEDIKEVLPWSFIKYRLTQAEFRYGRKPSEELTSDCGNGEIEIEKFSVNEVEIRRKDLMPVFDHHSLSLELGNRPDQAASSRVPYFWSGLTCSYSMVPSSSLNIACNSDVVQM</sequence>